<dbReference type="EMBL" id="JAKGSG010000007">
    <property type="protein sequence ID" value="MCF4119741.1"/>
    <property type="molecule type" value="Genomic_DNA"/>
</dbReference>
<comment type="caution">
    <text evidence="4">The sequence shown here is derived from an EMBL/GenBank/DDBJ whole genome shotgun (WGS) entry which is preliminary data.</text>
</comment>
<dbReference type="PROSITE" id="PS50006">
    <property type="entry name" value="FHA_DOMAIN"/>
    <property type="match status" value="1"/>
</dbReference>
<evidence type="ECO:0000259" key="3">
    <source>
        <dbReference type="PROSITE" id="PS50006"/>
    </source>
</evidence>
<dbReference type="Gene3D" id="2.60.200.20">
    <property type="match status" value="1"/>
</dbReference>
<dbReference type="SUPFAM" id="SSF49879">
    <property type="entry name" value="SMAD/FHA domain"/>
    <property type="match status" value="1"/>
</dbReference>
<keyword evidence="5" id="KW-1185">Reference proteome</keyword>
<dbReference type="InterPro" id="IPR008984">
    <property type="entry name" value="SMAD_FHA_dom_sf"/>
</dbReference>
<name>A0AA41QAW1_9MICO</name>
<dbReference type="InterPro" id="IPR025874">
    <property type="entry name" value="DZR"/>
</dbReference>
<dbReference type="AlphaFoldDB" id="A0AA41QAW1"/>
<reference evidence="4" key="1">
    <citation type="submission" date="2022-01" db="EMBL/GenBank/DDBJ databases">
        <title>Antribacter sp. nov., isolated from Guizhou of China.</title>
        <authorList>
            <person name="Chengliang C."/>
            <person name="Ya Z."/>
        </authorList>
    </citation>
    <scope>NUCLEOTIDE SEQUENCE</scope>
    <source>
        <strain evidence="4">KLBMP 9083</strain>
    </source>
</reference>
<dbReference type="Pfam" id="PF12773">
    <property type="entry name" value="DZR"/>
    <property type="match status" value="1"/>
</dbReference>
<dbReference type="Proteomes" id="UP001165405">
    <property type="component" value="Unassembled WGS sequence"/>
</dbReference>
<accession>A0AA41QAW1</accession>
<sequence length="318" mass="31144">MSVICPEGHTSTSTDYCDVCGAPIPASAVTTTGGSSGPVGGPTPAASTGGGAPGGSGGPVTCPSCGELSPAGSLFCENCGYDFTTGTPVVPAAPASSLDLGDLGRPGGSGGGVTGTAGGAIGGPVHAPGAPADPAQASPVSGQVVISPPPAHGPASAAAAGGGEQPTSGTTAEAGGLAAPPVPGPDAWVAEIWVDPDWYLAQEPEDPMPSPGLPGLVTLRQRSLLVGRPSQSRGIHPDIDCGADSGVSRRHCQLSTDGQRWWVEDLQSANGTFVATAGDPIPTTPITPGQRREVGDGDRVYLGGWTRVVIRKALPGEA</sequence>
<evidence type="ECO:0000256" key="1">
    <source>
        <dbReference type="ARBA" id="ARBA00022553"/>
    </source>
</evidence>
<organism evidence="4 5">
    <name type="scientific">Antribacter soli</name>
    <dbReference type="NCBI Taxonomy" id="2910976"/>
    <lineage>
        <taxon>Bacteria</taxon>
        <taxon>Bacillati</taxon>
        <taxon>Actinomycetota</taxon>
        <taxon>Actinomycetes</taxon>
        <taxon>Micrococcales</taxon>
        <taxon>Promicromonosporaceae</taxon>
        <taxon>Antribacter</taxon>
    </lineage>
</organism>
<evidence type="ECO:0000256" key="2">
    <source>
        <dbReference type="SAM" id="MobiDB-lite"/>
    </source>
</evidence>
<proteinExistence type="predicted"/>
<feature type="compositionally biased region" description="Gly residues" evidence="2">
    <location>
        <begin position="48"/>
        <end position="57"/>
    </location>
</feature>
<evidence type="ECO:0000313" key="4">
    <source>
        <dbReference type="EMBL" id="MCF4119741.1"/>
    </source>
</evidence>
<dbReference type="CDD" id="cd00060">
    <property type="entry name" value="FHA"/>
    <property type="match status" value="1"/>
</dbReference>
<feature type="domain" description="FHA" evidence="3">
    <location>
        <begin position="224"/>
        <end position="274"/>
    </location>
</feature>
<dbReference type="InterPro" id="IPR000253">
    <property type="entry name" value="FHA_dom"/>
</dbReference>
<dbReference type="Pfam" id="PF00498">
    <property type="entry name" value="FHA"/>
    <property type="match status" value="1"/>
</dbReference>
<keyword evidence="1" id="KW-0597">Phosphoprotein</keyword>
<feature type="compositionally biased region" description="Gly residues" evidence="2">
    <location>
        <begin position="104"/>
        <end position="122"/>
    </location>
</feature>
<protein>
    <submittedName>
        <fullName evidence="4">FHA domain-containing protein</fullName>
    </submittedName>
</protein>
<dbReference type="RefSeq" id="WP_236087456.1">
    <property type="nucleotide sequence ID" value="NZ_JAKGSG010000007.1"/>
</dbReference>
<feature type="region of interest" description="Disordered" evidence="2">
    <location>
        <begin position="104"/>
        <end position="175"/>
    </location>
</feature>
<gene>
    <name evidence="4" type="ORF">L1785_01980</name>
</gene>
<feature type="region of interest" description="Disordered" evidence="2">
    <location>
        <begin position="30"/>
        <end position="57"/>
    </location>
</feature>
<dbReference type="SMART" id="SM00240">
    <property type="entry name" value="FHA"/>
    <property type="match status" value="1"/>
</dbReference>
<evidence type="ECO:0000313" key="5">
    <source>
        <dbReference type="Proteomes" id="UP001165405"/>
    </source>
</evidence>